<evidence type="ECO:0000256" key="3">
    <source>
        <dbReference type="ARBA" id="ARBA00022801"/>
    </source>
</evidence>
<evidence type="ECO:0000313" key="7">
    <source>
        <dbReference type="Proteomes" id="UP000526501"/>
    </source>
</evidence>
<evidence type="ECO:0000256" key="1">
    <source>
        <dbReference type="ARBA" id="ARBA00004834"/>
    </source>
</evidence>
<dbReference type="PANTHER" id="PTHR43301:SF3">
    <property type="entry name" value="ARABINAN ENDO-1,5-ALPHA-L-ARABINOSIDASE A-RELATED"/>
    <property type="match status" value="1"/>
</dbReference>
<reference evidence="6 7" key="1">
    <citation type="submission" date="2020-07" db="EMBL/GenBank/DDBJ databases">
        <authorList>
            <person name="Feng X."/>
        </authorList>
    </citation>
    <scope>NUCLEOTIDE SEQUENCE [LARGE SCALE GENOMIC DNA]</scope>
    <source>
        <strain evidence="6 7">JCM23202</strain>
    </source>
</reference>
<comment type="similarity">
    <text evidence="2 5">Belongs to the glycosyl hydrolase 43 family.</text>
</comment>
<dbReference type="Pfam" id="PF04616">
    <property type="entry name" value="Glyco_hydro_43"/>
    <property type="match status" value="1"/>
</dbReference>
<keyword evidence="7" id="KW-1185">Reference proteome</keyword>
<name>A0A7X1E6S5_9BACT</name>
<dbReference type="RefSeq" id="WP_185658900.1">
    <property type="nucleotide sequence ID" value="NZ_CAWPOO010000005.1"/>
</dbReference>
<dbReference type="PANTHER" id="PTHR43301">
    <property type="entry name" value="ARABINAN ENDO-1,5-ALPHA-L-ARABINOSIDASE"/>
    <property type="match status" value="1"/>
</dbReference>
<evidence type="ECO:0000256" key="4">
    <source>
        <dbReference type="ARBA" id="ARBA00023295"/>
    </source>
</evidence>
<dbReference type="EMBL" id="JACHVC010000005">
    <property type="protein sequence ID" value="MBC2605015.1"/>
    <property type="molecule type" value="Genomic_DNA"/>
</dbReference>
<comment type="caution">
    <text evidence="6">The sequence shown here is derived from an EMBL/GenBank/DDBJ whole genome shotgun (WGS) entry which is preliminary data.</text>
</comment>
<dbReference type="SUPFAM" id="SSF75005">
    <property type="entry name" value="Arabinanase/levansucrase/invertase"/>
    <property type="match status" value="1"/>
</dbReference>
<accession>A0A7X1E6S5</accession>
<gene>
    <name evidence="6" type="ORF">H5P27_03065</name>
</gene>
<keyword evidence="3 5" id="KW-0378">Hydrolase</keyword>
<dbReference type="InterPro" id="IPR023296">
    <property type="entry name" value="Glyco_hydro_beta-prop_sf"/>
</dbReference>
<organism evidence="6 7">
    <name type="scientific">Pelagicoccus albus</name>
    <dbReference type="NCBI Taxonomy" id="415222"/>
    <lineage>
        <taxon>Bacteria</taxon>
        <taxon>Pseudomonadati</taxon>
        <taxon>Verrucomicrobiota</taxon>
        <taxon>Opitutia</taxon>
        <taxon>Puniceicoccales</taxon>
        <taxon>Pelagicoccaceae</taxon>
        <taxon>Pelagicoccus</taxon>
    </lineage>
</organism>
<dbReference type="Proteomes" id="UP000526501">
    <property type="component" value="Unassembled WGS sequence"/>
</dbReference>
<keyword evidence="4 5" id="KW-0326">Glycosidase</keyword>
<evidence type="ECO:0000256" key="2">
    <source>
        <dbReference type="ARBA" id="ARBA00009865"/>
    </source>
</evidence>
<dbReference type="Gene3D" id="2.115.10.20">
    <property type="entry name" value="Glycosyl hydrolase domain, family 43"/>
    <property type="match status" value="1"/>
</dbReference>
<protein>
    <submittedName>
        <fullName evidence="6">Glycoside hydrolase family 43 protein</fullName>
    </submittedName>
</protein>
<sequence>MTNFVHLFAYFTHNGQHGMRLASSRDGLTWEDIPGTGYVIVPEEGLMRDPFLLRAIDKTYHLIWTTDWESKDIGYASSKDLVNWSPQRRIPVMAKHPSVRNCWAPEMVFDPKIKKYRIYWASTVPALYPEDSSSSESGYNHRMWSVTTTDFENISEPEVFFDPGFNVIDITLHQTPDGQIRLIGKDERLDPEKKDLFFCEAKSHGGPFSPPSDPFTDSWVEGPACLQIGEWTHVYYDVYREKRYEAKRTKNFKRWEDISDRLSFPKGARHGSMLTLSKTEFDHLFPKEK</sequence>
<dbReference type="InterPro" id="IPR006710">
    <property type="entry name" value="Glyco_hydro_43"/>
</dbReference>
<dbReference type="GO" id="GO:0004553">
    <property type="term" value="F:hydrolase activity, hydrolyzing O-glycosyl compounds"/>
    <property type="evidence" value="ECO:0007669"/>
    <property type="project" value="InterPro"/>
</dbReference>
<proteinExistence type="inferred from homology"/>
<evidence type="ECO:0000256" key="5">
    <source>
        <dbReference type="RuleBase" id="RU361187"/>
    </source>
</evidence>
<dbReference type="AlphaFoldDB" id="A0A7X1E6S5"/>
<dbReference type="GO" id="GO:0005975">
    <property type="term" value="P:carbohydrate metabolic process"/>
    <property type="evidence" value="ECO:0007669"/>
    <property type="project" value="InterPro"/>
</dbReference>
<dbReference type="InterPro" id="IPR050727">
    <property type="entry name" value="GH43_arabinanases"/>
</dbReference>
<comment type="pathway">
    <text evidence="1">Glycan metabolism; L-arabinan degradation.</text>
</comment>
<dbReference type="CDD" id="cd08983">
    <property type="entry name" value="GH43_Bt3655-like"/>
    <property type="match status" value="1"/>
</dbReference>
<evidence type="ECO:0000313" key="6">
    <source>
        <dbReference type="EMBL" id="MBC2605015.1"/>
    </source>
</evidence>